<evidence type="ECO:0000313" key="2">
    <source>
        <dbReference type="EMBL" id="RIB23325.1"/>
    </source>
</evidence>
<accession>A0A397VLD9</accession>
<evidence type="ECO:0000256" key="1">
    <source>
        <dbReference type="SAM" id="Phobius"/>
    </source>
</evidence>
<name>A0A397VLD9_9GLOM</name>
<protein>
    <recommendedName>
        <fullName evidence="4">Galactose oxidase</fullName>
    </recommendedName>
</protein>
<comment type="caution">
    <text evidence="2">The sequence shown here is derived from an EMBL/GenBank/DDBJ whole genome shotgun (WGS) entry which is preliminary data.</text>
</comment>
<gene>
    <name evidence="2" type="ORF">C2G38_2032848</name>
</gene>
<keyword evidence="1" id="KW-0472">Membrane</keyword>
<evidence type="ECO:0000313" key="3">
    <source>
        <dbReference type="Proteomes" id="UP000266673"/>
    </source>
</evidence>
<dbReference type="Gene3D" id="2.120.10.80">
    <property type="entry name" value="Kelch-type beta propeller"/>
    <property type="match status" value="1"/>
</dbReference>
<dbReference type="STRING" id="44941.A0A397VLD9"/>
<keyword evidence="1" id="KW-0812">Transmembrane</keyword>
<dbReference type="InterPro" id="IPR015915">
    <property type="entry name" value="Kelch-typ_b-propeller"/>
</dbReference>
<feature type="transmembrane region" description="Helical" evidence="1">
    <location>
        <begin position="7"/>
        <end position="29"/>
    </location>
</feature>
<keyword evidence="1" id="KW-1133">Transmembrane helix</keyword>
<dbReference type="AlphaFoldDB" id="A0A397VLD9"/>
<sequence>MFHLLYIFLRALIIFYCITIGGSFNAFYIENKLYFIGPFSTGHFYIDLKDVSLENGTIYTTQWIPLASPDYIKSNNPFIGGNSNKKIFFIDISSYGLYVDTFNTELNEWKLNNSYKGLPNGNSITDLTNSWITNETTGISYSFRGSTYTGVVIFDTINFAWINSTSSPQNLYPKSSLIFGCVPVLLSNGQILYIGGDPDRINQPLMSGILTYDSIKDSWQINNTTGKAPEERNKHTAVLASDERVIIYGGKSILNKSLPAIPNLAVLDTSKTPFEWSTPIEENSIGFLNGHTSIMVKNYMITTFGTNSTEKGINIGTVENIYKLDTSNLSNYKWSLLSNFDDKSIPISKSNSSQISPITPIQPNSASDNASFDNFVITKLSTRWIVTILAIVIIFACLLIFFIYKFIQNKK</sequence>
<dbReference type="OrthoDB" id="2343965at2759"/>
<dbReference type="SUPFAM" id="SSF117281">
    <property type="entry name" value="Kelch motif"/>
    <property type="match status" value="1"/>
</dbReference>
<proteinExistence type="predicted"/>
<keyword evidence="3" id="KW-1185">Reference proteome</keyword>
<dbReference type="EMBL" id="QKWP01000267">
    <property type="protein sequence ID" value="RIB23325.1"/>
    <property type="molecule type" value="Genomic_DNA"/>
</dbReference>
<organism evidence="2 3">
    <name type="scientific">Gigaspora rosea</name>
    <dbReference type="NCBI Taxonomy" id="44941"/>
    <lineage>
        <taxon>Eukaryota</taxon>
        <taxon>Fungi</taxon>
        <taxon>Fungi incertae sedis</taxon>
        <taxon>Mucoromycota</taxon>
        <taxon>Glomeromycotina</taxon>
        <taxon>Glomeromycetes</taxon>
        <taxon>Diversisporales</taxon>
        <taxon>Gigasporaceae</taxon>
        <taxon>Gigaspora</taxon>
    </lineage>
</organism>
<reference evidence="2 3" key="1">
    <citation type="submission" date="2018-06" db="EMBL/GenBank/DDBJ databases">
        <title>Comparative genomics reveals the genomic features of Rhizophagus irregularis, R. cerebriforme, R. diaphanum and Gigaspora rosea, and their symbiotic lifestyle signature.</title>
        <authorList>
            <person name="Morin E."/>
            <person name="San Clemente H."/>
            <person name="Chen E.C.H."/>
            <person name="De La Providencia I."/>
            <person name="Hainaut M."/>
            <person name="Kuo A."/>
            <person name="Kohler A."/>
            <person name="Murat C."/>
            <person name="Tang N."/>
            <person name="Roy S."/>
            <person name="Loubradou J."/>
            <person name="Henrissat B."/>
            <person name="Grigoriev I.V."/>
            <person name="Corradi N."/>
            <person name="Roux C."/>
            <person name="Martin F.M."/>
        </authorList>
    </citation>
    <scope>NUCLEOTIDE SEQUENCE [LARGE SCALE GENOMIC DNA]</scope>
    <source>
        <strain evidence="2 3">DAOM 194757</strain>
    </source>
</reference>
<dbReference type="Proteomes" id="UP000266673">
    <property type="component" value="Unassembled WGS sequence"/>
</dbReference>
<evidence type="ECO:0008006" key="4">
    <source>
        <dbReference type="Google" id="ProtNLM"/>
    </source>
</evidence>
<feature type="transmembrane region" description="Helical" evidence="1">
    <location>
        <begin position="384"/>
        <end position="407"/>
    </location>
</feature>